<dbReference type="PANTHER" id="PTHR47272:SF1">
    <property type="entry name" value="PIGGYBAC TRANSPOSABLE ELEMENT-DERIVED PROTEIN 3-LIKE"/>
    <property type="match status" value="1"/>
</dbReference>
<accession>A0AAV8WWV7</accession>
<proteinExistence type="predicted"/>
<gene>
    <name evidence="2" type="ORF">NQ314_016412</name>
</gene>
<name>A0AAV8WWV7_9CUCU</name>
<dbReference type="EMBL" id="JANEYF010004558">
    <property type="protein sequence ID" value="KAJ8930757.1"/>
    <property type="molecule type" value="Genomic_DNA"/>
</dbReference>
<dbReference type="AlphaFoldDB" id="A0AAV8WWV7"/>
<keyword evidence="3" id="KW-1185">Reference proteome</keyword>
<feature type="domain" description="PiggyBac transposable element-derived protein" evidence="1">
    <location>
        <begin position="12"/>
        <end position="81"/>
    </location>
</feature>
<evidence type="ECO:0000313" key="2">
    <source>
        <dbReference type="EMBL" id="KAJ8930757.1"/>
    </source>
</evidence>
<reference evidence="2" key="1">
    <citation type="journal article" date="2023" name="Insect Mol. Biol.">
        <title>Genome sequencing provides insights into the evolution of gene families encoding plant cell wall-degrading enzymes in longhorned beetles.</title>
        <authorList>
            <person name="Shin N.R."/>
            <person name="Okamura Y."/>
            <person name="Kirsch R."/>
            <person name="Pauchet Y."/>
        </authorList>
    </citation>
    <scope>NUCLEOTIDE SEQUENCE</scope>
    <source>
        <strain evidence="2">RBIC_L_NR</strain>
    </source>
</reference>
<protein>
    <recommendedName>
        <fullName evidence="1">PiggyBac transposable element-derived protein domain-containing protein</fullName>
    </recommendedName>
</protein>
<evidence type="ECO:0000313" key="3">
    <source>
        <dbReference type="Proteomes" id="UP001162156"/>
    </source>
</evidence>
<dbReference type="Pfam" id="PF13843">
    <property type="entry name" value="DDE_Tnp_1_7"/>
    <property type="match status" value="1"/>
</dbReference>
<dbReference type="PANTHER" id="PTHR47272">
    <property type="entry name" value="DDE_TNP_1_7 DOMAIN-CONTAINING PROTEIN"/>
    <property type="match status" value="1"/>
</dbReference>
<organism evidence="2 3">
    <name type="scientific">Rhamnusium bicolor</name>
    <dbReference type="NCBI Taxonomy" id="1586634"/>
    <lineage>
        <taxon>Eukaryota</taxon>
        <taxon>Metazoa</taxon>
        <taxon>Ecdysozoa</taxon>
        <taxon>Arthropoda</taxon>
        <taxon>Hexapoda</taxon>
        <taxon>Insecta</taxon>
        <taxon>Pterygota</taxon>
        <taxon>Neoptera</taxon>
        <taxon>Endopterygota</taxon>
        <taxon>Coleoptera</taxon>
        <taxon>Polyphaga</taxon>
        <taxon>Cucujiformia</taxon>
        <taxon>Chrysomeloidea</taxon>
        <taxon>Cerambycidae</taxon>
        <taxon>Lepturinae</taxon>
        <taxon>Rhagiini</taxon>
        <taxon>Rhamnusium</taxon>
    </lineage>
</organism>
<comment type="caution">
    <text evidence="2">The sequence shown here is derived from an EMBL/GenBank/DDBJ whole genome shotgun (WGS) entry which is preliminary data.</text>
</comment>
<sequence length="126" mass="14684">MTFRGIVTWFNIDEQPHATKYRHYIKQYLPAKPYKRGYKLYMLCGTDGFSYKFEIYIGDENNPKYRKPEEPDLGSSANIVLAVHLVKYGILCPGTMRRSRIPHCKLPSDKEMAKEKRGTSEEFVAN</sequence>
<dbReference type="Proteomes" id="UP001162156">
    <property type="component" value="Unassembled WGS sequence"/>
</dbReference>
<evidence type="ECO:0000259" key="1">
    <source>
        <dbReference type="Pfam" id="PF13843"/>
    </source>
</evidence>
<dbReference type="InterPro" id="IPR029526">
    <property type="entry name" value="PGBD"/>
</dbReference>